<dbReference type="InterPro" id="IPR017907">
    <property type="entry name" value="Znf_RING_CS"/>
</dbReference>
<evidence type="ECO:0000313" key="9">
    <source>
        <dbReference type="Proteomes" id="UP000567179"/>
    </source>
</evidence>
<feature type="coiled-coil region" evidence="5">
    <location>
        <begin position="144"/>
        <end position="192"/>
    </location>
</feature>
<organism evidence="8 9">
    <name type="scientific">Psilocybe cf. subviscida</name>
    <dbReference type="NCBI Taxonomy" id="2480587"/>
    <lineage>
        <taxon>Eukaryota</taxon>
        <taxon>Fungi</taxon>
        <taxon>Dikarya</taxon>
        <taxon>Basidiomycota</taxon>
        <taxon>Agaricomycotina</taxon>
        <taxon>Agaricomycetes</taxon>
        <taxon>Agaricomycetidae</taxon>
        <taxon>Agaricales</taxon>
        <taxon>Agaricineae</taxon>
        <taxon>Strophariaceae</taxon>
        <taxon>Psilocybe</taxon>
    </lineage>
</organism>
<evidence type="ECO:0000256" key="5">
    <source>
        <dbReference type="SAM" id="Coils"/>
    </source>
</evidence>
<feature type="compositionally biased region" description="Basic and acidic residues" evidence="6">
    <location>
        <begin position="363"/>
        <end position="372"/>
    </location>
</feature>
<feature type="compositionally biased region" description="Polar residues" evidence="6">
    <location>
        <begin position="568"/>
        <end position="639"/>
    </location>
</feature>
<dbReference type="CDD" id="cd14686">
    <property type="entry name" value="bZIP"/>
    <property type="match status" value="1"/>
</dbReference>
<gene>
    <name evidence="8" type="ORF">D9619_010360</name>
</gene>
<name>A0A8H5AS37_9AGAR</name>
<protein>
    <recommendedName>
        <fullName evidence="7">RING-type domain-containing protein</fullName>
    </recommendedName>
</protein>
<evidence type="ECO:0000256" key="6">
    <source>
        <dbReference type="SAM" id="MobiDB-lite"/>
    </source>
</evidence>
<dbReference type="InterPro" id="IPR001841">
    <property type="entry name" value="Znf_RING"/>
</dbReference>
<dbReference type="Pfam" id="PF14634">
    <property type="entry name" value="zf-RING_5"/>
    <property type="match status" value="1"/>
</dbReference>
<keyword evidence="2 4" id="KW-0863">Zinc-finger</keyword>
<feature type="compositionally biased region" description="Polar residues" evidence="6">
    <location>
        <begin position="505"/>
        <end position="520"/>
    </location>
</feature>
<feature type="compositionally biased region" description="Low complexity" evidence="6">
    <location>
        <begin position="408"/>
        <end position="420"/>
    </location>
</feature>
<dbReference type="EMBL" id="JAACJJ010000058">
    <property type="protein sequence ID" value="KAF5309874.1"/>
    <property type="molecule type" value="Genomic_DNA"/>
</dbReference>
<feature type="compositionally biased region" description="Low complexity" evidence="6">
    <location>
        <begin position="470"/>
        <end position="481"/>
    </location>
</feature>
<proteinExistence type="predicted"/>
<dbReference type="AlphaFoldDB" id="A0A8H5AS37"/>
<accession>A0A8H5AS37</accession>
<feature type="compositionally biased region" description="Low complexity" evidence="6">
    <location>
        <begin position="640"/>
        <end position="653"/>
    </location>
</feature>
<dbReference type="Proteomes" id="UP000567179">
    <property type="component" value="Unassembled WGS sequence"/>
</dbReference>
<feature type="region of interest" description="Disordered" evidence="6">
    <location>
        <begin position="334"/>
        <end position="437"/>
    </location>
</feature>
<evidence type="ECO:0000256" key="1">
    <source>
        <dbReference type="ARBA" id="ARBA00022723"/>
    </source>
</evidence>
<dbReference type="GO" id="GO:0008270">
    <property type="term" value="F:zinc ion binding"/>
    <property type="evidence" value="ECO:0007669"/>
    <property type="project" value="UniProtKB-KW"/>
</dbReference>
<dbReference type="PANTHER" id="PTHR22791">
    <property type="entry name" value="RING-TYPE DOMAIN-CONTAINING PROTEIN"/>
    <property type="match status" value="1"/>
</dbReference>
<sequence>MLSLSPGSSCDICFEAFGYDQKQPCSIKCGHVYCRECVGVLALQDPPECPMCRQEFEYEECVRLHLDSDNVVGPSLADQGSGEEVQTAKKIWSSIMDISANGATELVVRQLVQDGEAFFKLKHENSYADLKAVFQIVNHLYEVKQKSRAKAASTKQATKELEDKVASLEAQNTELRKEKDSLEKALVKANELHRHEADLASAVEASLRSHFVQAKEKEGEITQYVYRPSVPISRPLTVVNCRLLKKIQHENADMRSELLQLRRGHLGRNGVLDEPKGAHEVSSSFTLPSGANFELDDSAAIDPSLNYFLTPLLGKSDHIAAILSSLPGMEDINELSEESQPNTDTEDVEPVRSHTPDYPVKPPKVEELKPKASSEGLRSFLKPPKPEPSGLSRTAPLKDHQRRERSHSSPSQPQSRAQSPFKPMVSSACPTPPIQTSASISSAFSAYGLDETQSVLQSRLQDILSDRRSPGPSSSLPVSSPNHFTSSFGSRDRDTMSYPSKGGSPPTQDTAPVKVSSASAQAKVLEDERRRRRGEELEHRRMLQAETDREIRRPSAPIPVPPSSSASGQAARNQPPSSYTQHYGQTPPNAYSQTQQQQNAPSRRGSTSASSLQAHYASRTNHPGASPSQEQLNGSAQRYPTTPSSTTRPSSIPVKKNSHPGYPSAPATNATAYI</sequence>
<evidence type="ECO:0000313" key="8">
    <source>
        <dbReference type="EMBL" id="KAF5309874.1"/>
    </source>
</evidence>
<dbReference type="SMART" id="SM00184">
    <property type="entry name" value="RING"/>
    <property type="match status" value="1"/>
</dbReference>
<evidence type="ECO:0000256" key="3">
    <source>
        <dbReference type="ARBA" id="ARBA00022833"/>
    </source>
</evidence>
<dbReference type="OrthoDB" id="6105938at2759"/>
<keyword evidence="5" id="KW-0175">Coiled coil</keyword>
<reference evidence="8 9" key="1">
    <citation type="journal article" date="2020" name="ISME J.">
        <title>Uncovering the hidden diversity of litter-decomposition mechanisms in mushroom-forming fungi.</title>
        <authorList>
            <person name="Floudas D."/>
            <person name="Bentzer J."/>
            <person name="Ahren D."/>
            <person name="Johansson T."/>
            <person name="Persson P."/>
            <person name="Tunlid A."/>
        </authorList>
    </citation>
    <scope>NUCLEOTIDE SEQUENCE [LARGE SCALE GENOMIC DNA]</scope>
    <source>
        <strain evidence="8 9">CBS 101986</strain>
    </source>
</reference>
<evidence type="ECO:0000259" key="7">
    <source>
        <dbReference type="PROSITE" id="PS50089"/>
    </source>
</evidence>
<dbReference type="PROSITE" id="PS50089">
    <property type="entry name" value="ZF_RING_2"/>
    <property type="match status" value="1"/>
</dbReference>
<dbReference type="InterPro" id="IPR013083">
    <property type="entry name" value="Znf_RING/FYVE/PHD"/>
</dbReference>
<evidence type="ECO:0000256" key="4">
    <source>
        <dbReference type="PROSITE-ProRule" id="PRU00175"/>
    </source>
</evidence>
<dbReference type="PANTHER" id="PTHR22791:SF34">
    <property type="entry name" value="RING-TYPE DOMAIN-CONTAINING PROTEIN"/>
    <property type="match status" value="1"/>
</dbReference>
<dbReference type="GO" id="GO:0061630">
    <property type="term" value="F:ubiquitin protein ligase activity"/>
    <property type="evidence" value="ECO:0007669"/>
    <property type="project" value="TreeGrafter"/>
</dbReference>
<evidence type="ECO:0000256" key="2">
    <source>
        <dbReference type="ARBA" id="ARBA00022771"/>
    </source>
</evidence>
<feature type="region of interest" description="Disordered" evidence="6">
    <location>
        <begin position="459"/>
        <end position="674"/>
    </location>
</feature>
<feature type="compositionally biased region" description="Basic and acidic residues" evidence="6">
    <location>
        <begin position="524"/>
        <end position="553"/>
    </location>
</feature>
<feature type="domain" description="RING-type" evidence="7">
    <location>
        <begin position="10"/>
        <end position="53"/>
    </location>
</feature>
<dbReference type="Gene3D" id="3.30.40.10">
    <property type="entry name" value="Zinc/RING finger domain, C3HC4 (zinc finger)"/>
    <property type="match status" value="1"/>
</dbReference>
<comment type="caution">
    <text evidence="8">The sequence shown here is derived from an EMBL/GenBank/DDBJ whole genome shotgun (WGS) entry which is preliminary data.</text>
</comment>
<dbReference type="CDD" id="cd16449">
    <property type="entry name" value="RING-HC"/>
    <property type="match status" value="1"/>
</dbReference>
<dbReference type="SUPFAM" id="SSF57850">
    <property type="entry name" value="RING/U-box"/>
    <property type="match status" value="1"/>
</dbReference>
<keyword evidence="1" id="KW-0479">Metal-binding</keyword>
<dbReference type="PROSITE" id="PS00518">
    <property type="entry name" value="ZF_RING_1"/>
    <property type="match status" value="1"/>
</dbReference>
<dbReference type="GO" id="GO:0016567">
    <property type="term" value="P:protein ubiquitination"/>
    <property type="evidence" value="ECO:0007669"/>
    <property type="project" value="TreeGrafter"/>
</dbReference>
<keyword evidence="3" id="KW-0862">Zinc</keyword>
<dbReference type="InterPro" id="IPR051435">
    <property type="entry name" value="RING_finger_E3_ubiq-ligases"/>
</dbReference>
<keyword evidence="9" id="KW-1185">Reference proteome</keyword>